<dbReference type="AlphaFoldDB" id="A0A9P8C9E8"/>
<evidence type="ECO:0000256" key="1">
    <source>
        <dbReference type="SAM" id="MobiDB-lite"/>
    </source>
</evidence>
<gene>
    <name evidence="2" type="ORF">BJ875DRAFT_14252</name>
</gene>
<dbReference type="GO" id="GO:0005634">
    <property type="term" value="C:nucleus"/>
    <property type="evidence" value="ECO:0007669"/>
    <property type="project" value="TreeGrafter"/>
</dbReference>
<feature type="compositionally biased region" description="Acidic residues" evidence="1">
    <location>
        <begin position="451"/>
        <end position="465"/>
    </location>
</feature>
<feature type="region of interest" description="Disordered" evidence="1">
    <location>
        <begin position="216"/>
        <end position="238"/>
    </location>
</feature>
<feature type="compositionally biased region" description="Basic and acidic residues" evidence="1">
    <location>
        <begin position="686"/>
        <end position="702"/>
    </location>
</feature>
<keyword evidence="3" id="KW-1185">Reference proteome</keyword>
<dbReference type="PANTHER" id="PTHR31010:SF2">
    <property type="entry name" value="RAN-SPECIFIC GTPASE-ACTIVATING PROTEIN 30"/>
    <property type="match status" value="1"/>
</dbReference>
<feature type="compositionally biased region" description="Basic and acidic residues" evidence="1">
    <location>
        <begin position="649"/>
        <end position="670"/>
    </location>
</feature>
<dbReference type="EMBL" id="MU251366">
    <property type="protein sequence ID" value="KAG9238754.1"/>
    <property type="molecule type" value="Genomic_DNA"/>
</dbReference>
<feature type="region of interest" description="Disordered" evidence="1">
    <location>
        <begin position="618"/>
        <end position="769"/>
    </location>
</feature>
<dbReference type="GO" id="GO:0005737">
    <property type="term" value="C:cytoplasm"/>
    <property type="evidence" value="ECO:0007669"/>
    <property type="project" value="TreeGrafter"/>
</dbReference>
<organism evidence="2 3">
    <name type="scientific">Amylocarpus encephaloides</name>
    <dbReference type="NCBI Taxonomy" id="45428"/>
    <lineage>
        <taxon>Eukaryota</taxon>
        <taxon>Fungi</taxon>
        <taxon>Dikarya</taxon>
        <taxon>Ascomycota</taxon>
        <taxon>Pezizomycotina</taxon>
        <taxon>Leotiomycetes</taxon>
        <taxon>Helotiales</taxon>
        <taxon>Helotiales incertae sedis</taxon>
        <taxon>Amylocarpus</taxon>
    </lineage>
</organism>
<sequence length="769" mass="86488">MDAFLGKITQHAVNYAIRSGISLTTAFALNQTSRLLRTVEDDGSRKELGKLQERLDGKIRIISPAIDMIELISARGNTTLESAVTLTKALRWDIQSLGTRLEKAAAAEELARKHSTRSKSQAAHETEIRLIILDIRALLARIEDAVPLINLAIATSGASLSTTLPNTVSPSRMMQASTLLTYGDWEYCTNPLLPVQIGPTMTLSLYMLFAGHTNVEDGNDGDSPKKTKQKDPRRRPEERELTWKEVIHKAQIRLMRVPLHPADPNMKFMNGDGRRPSVVSDVERASEYAYSLKIIEDLEDSRVHDFEEDDIQPGPYEGVRLAGIRETLPIHQISKIFYADTGKILNIGSAGESNSPVLLLKRDMNAPPPNRMMEDDGARELWERDGAEEVVHESSGDSQDDIDQQIRRESSIFPQHQTDSYQMPEDEDDAWRFPPDLDQEWFALEVYTEPEGSDSDSEPEQEPIDAEITTPARQTSEPHSSSEEKLRIKLTHLNLSNNSPISVGSPVPTPYNKLIPTPKPGQTFSPSPSPFYGDVTSSQPLPIPNTQNQAPSTPFGVIRSSLSLLEMLIRLTALQQFQQASHLTIPDQLLNFFLSESSTTGGTDADGRRRTRYEARRKVGFDPYDESPMKMRGEDYQYQQHDQYASPSRRYEDSQDYRENSANVERDDQSLRYPSENPRWSPQNMEPRRHRESQEMWLRNRDITSSGPRFETSDTMPESPDSPYRPVRKAARPLQRARHETSRAKGSPLGRGISVETDSTLGTSPGSPT</sequence>
<dbReference type="OrthoDB" id="512915at2759"/>
<evidence type="ECO:0000313" key="3">
    <source>
        <dbReference type="Proteomes" id="UP000824998"/>
    </source>
</evidence>
<evidence type="ECO:0000313" key="2">
    <source>
        <dbReference type="EMBL" id="KAG9238754.1"/>
    </source>
</evidence>
<feature type="region of interest" description="Disordered" evidence="1">
    <location>
        <begin position="448"/>
        <end position="484"/>
    </location>
</feature>
<reference evidence="2" key="1">
    <citation type="journal article" date="2021" name="IMA Fungus">
        <title>Genomic characterization of three marine fungi, including Emericellopsis atlantica sp. nov. with signatures of a generalist lifestyle and marine biomass degradation.</title>
        <authorList>
            <person name="Hagestad O.C."/>
            <person name="Hou L."/>
            <person name="Andersen J.H."/>
            <person name="Hansen E.H."/>
            <person name="Altermark B."/>
            <person name="Li C."/>
            <person name="Kuhnert E."/>
            <person name="Cox R.J."/>
            <person name="Crous P.W."/>
            <person name="Spatafora J.W."/>
            <person name="Lail K."/>
            <person name="Amirebrahimi M."/>
            <person name="Lipzen A."/>
            <person name="Pangilinan J."/>
            <person name="Andreopoulos W."/>
            <person name="Hayes R.D."/>
            <person name="Ng V."/>
            <person name="Grigoriev I.V."/>
            <person name="Jackson S.A."/>
            <person name="Sutton T.D.S."/>
            <person name="Dobson A.D.W."/>
            <person name="Rama T."/>
        </authorList>
    </citation>
    <scope>NUCLEOTIDE SEQUENCE</scope>
    <source>
        <strain evidence="2">TRa018bII</strain>
    </source>
</reference>
<feature type="compositionally biased region" description="Polar residues" evidence="1">
    <location>
        <begin position="637"/>
        <end position="646"/>
    </location>
</feature>
<name>A0A9P8C9E8_9HELO</name>
<comment type="caution">
    <text evidence="2">The sequence shown here is derived from an EMBL/GenBank/DDBJ whole genome shotgun (WGS) entry which is preliminary data.</text>
</comment>
<dbReference type="InterPro" id="IPR008812">
    <property type="entry name" value="Ran_GTP-bd-rel"/>
</dbReference>
<protein>
    <submittedName>
        <fullName evidence="2">RanGTP-binding protein-domain-containing protein</fullName>
    </submittedName>
</protein>
<dbReference type="Proteomes" id="UP000824998">
    <property type="component" value="Unassembled WGS sequence"/>
</dbReference>
<dbReference type="PANTHER" id="PTHR31010">
    <property type="entry name" value="RAN-SPECIFIC GTPASE-ACTIVATING PROTEIN 30-RELATED"/>
    <property type="match status" value="1"/>
</dbReference>
<proteinExistence type="predicted"/>
<dbReference type="GO" id="GO:0030695">
    <property type="term" value="F:GTPase regulator activity"/>
    <property type="evidence" value="ECO:0007669"/>
    <property type="project" value="TreeGrafter"/>
</dbReference>
<feature type="compositionally biased region" description="Polar residues" evidence="1">
    <location>
        <begin position="756"/>
        <end position="769"/>
    </location>
</feature>
<dbReference type="Pfam" id="PF05508">
    <property type="entry name" value="Ran-binding"/>
    <property type="match status" value="1"/>
</dbReference>
<accession>A0A9P8C9E8</accession>